<dbReference type="PROSITE" id="PS51762">
    <property type="entry name" value="GH16_2"/>
    <property type="match status" value="1"/>
</dbReference>
<dbReference type="PANTHER" id="PTHR10963">
    <property type="entry name" value="GLYCOSYL HYDROLASE-RELATED"/>
    <property type="match status" value="1"/>
</dbReference>
<dbReference type="CDD" id="cd02182">
    <property type="entry name" value="GH16_Strep_laminarinase_like"/>
    <property type="match status" value="1"/>
</dbReference>
<name>A0AAE8MKB2_9HYPO</name>
<evidence type="ECO:0000259" key="3">
    <source>
        <dbReference type="PROSITE" id="PS51762"/>
    </source>
</evidence>
<keyword evidence="2" id="KW-0732">Signal</keyword>
<protein>
    <submittedName>
        <fullName evidence="4">Related to endo-1,3-beta-glucanase</fullName>
    </submittedName>
</protein>
<dbReference type="Proteomes" id="UP001187734">
    <property type="component" value="Unassembled WGS sequence"/>
</dbReference>
<organism evidence="4 5">
    <name type="scientific">Fusarium torulosum</name>
    <dbReference type="NCBI Taxonomy" id="33205"/>
    <lineage>
        <taxon>Eukaryota</taxon>
        <taxon>Fungi</taxon>
        <taxon>Dikarya</taxon>
        <taxon>Ascomycota</taxon>
        <taxon>Pezizomycotina</taxon>
        <taxon>Sordariomycetes</taxon>
        <taxon>Hypocreomycetidae</taxon>
        <taxon>Hypocreales</taxon>
        <taxon>Nectriaceae</taxon>
        <taxon>Fusarium</taxon>
    </lineage>
</organism>
<dbReference type="EMBL" id="ONZP01000637">
    <property type="protein sequence ID" value="SPJ88802.1"/>
    <property type="molecule type" value="Genomic_DNA"/>
</dbReference>
<dbReference type="Pfam" id="PF26113">
    <property type="entry name" value="GH16_XgeA"/>
    <property type="match status" value="1"/>
</dbReference>
<dbReference type="InterPro" id="IPR013320">
    <property type="entry name" value="ConA-like_dom_sf"/>
</dbReference>
<dbReference type="InterPro" id="IPR050546">
    <property type="entry name" value="Glycosyl_Hydrlase_16"/>
</dbReference>
<evidence type="ECO:0000256" key="1">
    <source>
        <dbReference type="SAM" id="MobiDB-lite"/>
    </source>
</evidence>
<feature type="signal peptide" evidence="2">
    <location>
        <begin position="1"/>
        <end position="18"/>
    </location>
</feature>
<evidence type="ECO:0000313" key="5">
    <source>
        <dbReference type="Proteomes" id="UP001187734"/>
    </source>
</evidence>
<evidence type="ECO:0000256" key="2">
    <source>
        <dbReference type="SAM" id="SignalP"/>
    </source>
</evidence>
<keyword evidence="5" id="KW-1185">Reference proteome</keyword>
<feature type="region of interest" description="Disordered" evidence="1">
    <location>
        <begin position="293"/>
        <end position="389"/>
    </location>
</feature>
<sequence length="467" mass="49949">MLPISVALALPLLGIALAKKTPSYDGYDLIWEDTFDGEAGSSPDTTKWNLMDWYKNLNGDFQTYTSSTYNLQLSGEGSVRIIPWRDTTAVRGWTSGRMESKYVFTPTPGALTVVEARLRLGDSPKENKQGIWPAFWLLGDSHRNGGPIWPACGEIDIMENFSGENAGYAAFHCDRNPGGICNENSGISGSIGLPDFGKGWHTWRAVIDRTKPTWVQESVTIFLDGVQFHQVTGARINNEAVWKSIAANKVHFILNVAVGGDRPQDPNAWTHDGVGAGMEVEYVAHYETTGSPSGLGFEPYGDNPHTGPGCAPEYQNQPAPEAPHKPYYPQEPSAPHRPPETYGEPAHHAPAPQEPYRAPEPYVKPVPEAPTHHTPKTPASPDGLYCAAPAASDPHHGSYGVPGGWGPGTGGPACPPGHVSNAGTAKPLGRSSSTASTSSMSCGGSWFCNWSSSSSSSSLEHAPVPAP</sequence>
<evidence type="ECO:0000313" key="4">
    <source>
        <dbReference type="EMBL" id="SPJ88802.1"/>
    </source>
</evidence>
<reference evidence="4" key="1">
    <citation type="submission" date="2018-03" db="EMBL/GenBank/DDBJ databases">
        <authorList>
            <person name="Guldener U."/>
        </authorList>
    </citation>
    <scope>NUCLEOTIDE SEQUENCE</scope>
</reference>
<feature type="chain" id="PRO_5042155134" evidence="2">
    <location>
        <begin position="19"/>
        <end position="467"/>
    </location>
</feature>
<feature type="region of interest" description="Disordered" evidence="1">
    <location>
        <begin position="410"/>
        <end position="441"/>
    </location>
</feature>
<proteinExistence type="predicted"/>
<dbReference type="AlphaFoldDB" id="A0AAE8MKB2"/>
<feature type="compositionally biased region" description="Low complexity" evidence="1">
    <location>
        <begin position="431"/>
        <end position="441"/>
    </location>
</feature>
<dbReference type="Gene3D" id="2.60.120.200">
    <property type="match status" value="1"/>
</dbReference>
<dbReference type="PANTHER" id="PTHR10963:SF60">
    <property type="entry name" value="GRAM-NEGATIVE BACTERIA-BINDING PROTEIN 1-RELATED"/>
    <property type="match status" value="1"/>
</dbReference>
<dbReference type="SUPFAM" id="SSF49899">
    <property type="entry name" value="Concanavalin A-like lectins/glucanases"/>
    <property type="match status" value="1"/>
</dbReference>
<feature type="domain" description="GH16" evidence="3">
    <location>
        <begin position="35"/>
        <end position="291"/>
    </location>
</feature>
<comment type="caution">
    <text evidence="4">The sequence shown here is derived from an EMBL/GenBank/DDBJ whole genome shotgun (WGS) entry which is preliminary data.</text>
</comment>
<dbReference type="GO" id="GO:0004553">
    <property type="term" value="F:hydrolase activity, hydrolyzing O-glycosyl compounds"/>
    <property type="evidence" value="ECO:0007669"/>
    <property type="project" value="InterPro"/>
</dbReference>
<accession>A0AAE8MKB2</accession>
<dbReference type="InterPro" id="IPR000757">
    <property type="entry name" value="Beta-glucanase-like"/>
</dbReference>
<gene>
    <name evidence="4" type="ORF">FTOL_12696</name>
</gene>
<dbReference type="GO" id="GO:0005975">
    <property type="term" value="P:carbohydrate metabolic process"/>
    <property type="evidence" value="ECO:0007669"/>
    <property type="project" value="InterPro"/>
</dbReference>